<organism evidence="2 3">
    <name type="scientific">Trichocoleus desertorum GB2-A4</name>
    <dbReference type="NCBI Taxonomy" id="2933944"/>
    <lineage>
        <taxon>Bacteria</taxon>
        <taxon>Bacillati</taxon>
        <taxon>Cyanobacteriota</taxon>
        <taxon>Cyanophyceae</taxon>
        <taxon>Leptolyngbyales</taxon>
        <taxon>Trichocoleusaceae</taxon>
        <taxon>Trichocoleus</taxon>
    </lineage>
</organism>
<reference evidence="2 3" key="1">
    <citation type="submission" date="2022-04" db="EMBL/GenBank/DDBJ databases">
        <title>Positive selection, recombination, and allopatry shape intraspecific diversity of widespread and dominant cyanobacteria.</title>
        <authorList>
            <person name="Wei J."/>
            <person name="Shu W."/>
            <person name="Hu C."/>
        </authorList>
    </citation>
    <scope>NUCLEOTIDE SEQUENCE [LARGE SCALE GENOMIC DNA]</scope>
    <source>
        <strain evidence="2 3">GB2-A4</strain>
    </source>
</reference>
<dbReference type="InterPro" id="IPR015965">
    <property type="entry name" value="tRNA_lig_PDEase"/>
</dbReference>
<evidence type="ECO:0000259" key="1">
    <source>
        <dbReference type="Pfam" id="PF08302"/>
    </source>
</evidence>
<keyword evidence="3" id="KW-1185">Reference proteome</keyword>
<name>A0ABV0JCJ9_9CYAN</name>
<accession>A0ABV0JCJ9</accession>
<proteinExistence type="predicted"/>
<evidence type="ECO:0000313" key="3">
    <source>
        <dbReference type="Proteomes" id="UP001464891"/>
    </source>
</evidence>
<protein>
    <recommendedName>
        <fullName evidence="1">tRNA ligase phosphodiesterase domain-containing protein</fullName>
    </recommendedName>
</protein>
<dbReference type="Pfam" id="PF08302">
    <property type="entry name" value="tRNA_lig_CPD"/>
    <property type="match status" value="1"/>
</dbReference>
<sequence length="137" mass="15998">MPKGNLQAVLQTPLLVQPLYSNGKPHHVTLQYKVERKAWKHLEGREFEVVTTHLCWNDRIEAIAVQLPEWVPCCNKHPHITVSWIDGAAPVESNRMLAGQHNALEFNTRVSVRIEFKERRPKWWRFISSLLQKLITD</sequence>
<dbReference type="RefSeq" id="WP_190440420.1">
    <property type="nucleotide sequence ID" value="NZ_JAMPKM010000015.1"/>
</dbReference>
<comment type="caution">
    <text evidence="2">The sequence shown here is derived from an EMBL/GenBank/DDBJ whole genome shotgun (WGS) entry which is preliminary data.</text>
</comment>
<feature type="domain" description="tRNA ligase phosphodiesterase" evidence="1">
    <location>
        <begin position="40"/>
        <end position="105"/>
    </location>
</feature>
<dbReference type="EMBL" id="JAMPKM010000015">
    <property type="protein sequence ID" value="MEP0819522.1"/>
    <property type="molecule type" value="Genomic_DNA"/>
</dbReference>
<gene>
    <name evidence="2" type="ORF">NC998_20705</name>
</gene>
<evidence type="ECO:0000313" key="2">
    <source>
        <dbReference type="EMBL" id="MEP0819522.1"/>
    </source>
</evidence>
<dbReference type="Proteomes" id="UP001464891">
    <property type="component" value="Unassembled WGS sequence"/>
</dbReference>